<proteinExistence type="predicted"/>
<name>A0ABN3IMJ2_9ACTN</name>
<reference evidence="2 3" key="1">
    <citation type="journal article" date="2019" name="Int. J. Syst. Evol. Microbiol.">
        <title>The Global Catalogue of Microorganisms (GCM) 10K type strain sequencing project: providing services to taxonomists for standard genome sequencing and annotation.</title>
        <authorList>
            <consortium name="The Broad Institute Genomics Platform"/>
            <consortium name="The Broad Institute Genome Sequencing Center for Infectious Disease"/>
            <person name="Wu L."/>
            <person name="Ma J."/>
        </authorList>
    </citation>
    <scope>NUCLEOTIDE SEQUENCE [LARGE SCALE GENOMIC DNA]</scope>
    <source>
        <strain evidence="2 3">JCM 6921</strain>
    </source>
</reference>
<feature type="compositionally biased region" description="Basic and acidic residues" evidence="1">
    <location>
        <begin position="1"/>
        <end position="12"/>
    </location>
</feature>
<evidence type="ECO:0000313" key="2">
    <source>
        <dbReference type="EMBL" id="GAA2409328.1"/>
    </source>
</evidence>
<protein>
    <submittedName>
        <fullName evidence="2">Uncharacterized protein</fullName>
    </submittedName>
</protein>
<dbReference type="RefSeq" id="WP_344632659.1">
    <property type="nucleotide sequence ID" value="NZ_BAAATJ010000022.1"/>
</dbReference>
<keyword evidence="3" id="KW-1185">Reference proteome</keyword>
<organism evidence="2 3">
    <name type="scientific">Streptomyces glaucosporus</name>
    <dbReference type="NCBI Taxonomy" id="284044"/>
    <lineage>
        <taxon>Bacteria</taxon>
        <taxon>Bacillati</taxon>
        <taxon>Actinomycetota</taxon>
        <taxon>Actinomycetes</taxon>
        <taxon>Kitasatosporales</taxon>
        <taxon>Streptomycetaceae</taxon>
        <taxon>Streptomyces</taxon>
    </lineage>
</organism>
<accession>A0ABN3IMJ2</accession>
<dbReference type="Proteomes" id="UP001500058">
    <property type="component" value="Unassembled WGS sequence"/>
</dbReference>
<sequence length="55" mass="5894">MTAPDEEGRDHPGTAGSADGDTEFEEWLRITREPGEGLGARLSSELESHLLGEAI</sequence>
<dbReference type="EMBL" id="BAAATJ010000022">
    <property type="protein sequence ID" value="GAA2409328.1"/>
    <property type="molecule type" value="Genomic_DNA"/>
</dbReference>
<comment type="caution">
    <text evidence="2">The sequence shown here is derived from an EMBL/GenBank/DDBJ whole genome shotgun (WGS) entry which is preliminary data.</text>
</comment>
<evidence type="ECO:0000313" key="3">
    <source>
        <dbReference type="Proteomes" id="UP001500058"/>
    </source>
</evidence>
<feature type="region of interest" description="Disordered" evidence="1">
    <location>
        <begin position="1"/>
        <end position="24"/>
    </location>
</feature>
<evidence type="ECO:0000256" key="1">
    <source>
        <dbReference type="SAM" id="MobiDB-lite"/>
    </source>
</evidence>
<gene>
    <name evidence="2" type="ORF">GCM10010420_42180</name>
</gene>